<proteinExistence type="inferred from homology"/>
<evidence type="ECO:0000259" key="3">
    <source>
        <dbReference type="PROSITE" id="PS50106"/>
    </source>
</evidence>
<evidence type="ECO:0000256" key="2">
    <source>
        <dbReference type="SAM" id="MobiDB-lite"/>
    </source>
</evidence>
<keyword evidence="5" id="KW-1185">Reference proteome</keyword>
<dbReference type="Pfam" id="PF25083">
    <property type="entry name" value="GIPC1_GH1"/>
    <property type="match status" value="1"/>
</dbReference>
<dbReference type="InterPro" id="IPR017379">
    <property type="entry name" value="GIPC1/2/3"/>
</dbReference>
<reference evidence="4" key="4">
    <citation type="submission" date="2025-09" db="UniProtKB">
        <authorList>
            <consortium name="Ensembl"/>
        </authorList>
    </citation>
    <scope>IDENTIFICATION</scope>
</reference>
<dbReference type="HOGENOM" id="CLU_044527_1_0_1"/>
<dbReference type="InterPro" id="IPR056814">
    <property type="entry name" value="GIPC1-3_GH1"/>
</dbReference>
<dbReference type="FunFam" id="2.30.42.10:FF:000097">
    <property type="entry name" value="PDZ domain-containing protein GIPC1 isoform 1"/>
    <property type="match status" value="1"/>
</dbReference>
<reference evidence="5" key="1">
    <citation type="journal article" date="2002" name="Science">
        <title>The draft genome of Ciona intestinalis: insights into chordate and vertebrate origins.</title>
        <authorList>
            <person name="Dehal P."/>
            <person name="Satou Y."/>
            <person name="Campbell R.K."/>
            <person name="Chapman J."/>
            <person name="Degnan B."/>
            <person name="De Tomaso A."/>
            <person name="Davidson B."/>
            <person name="Di Gregorio A."/>
            <person name="Gelpke M."/>
            <person name="Goodstein D.M."/>
            <person name="Harafuji N."/>
            <person name="Hastings K.E."/>
            <person name="Ho I."/>
            <person name="Hotta K."/>
            <person name="Huang W."/>
            <person name="Kawashima T."/>
            <person name="Lemaire P."/>
            <person name="Martinez D."/>
            <person name="Meinertzhagen I.A."/>
            <person name="Necula S."/>
            <person name="Nonaka M."/>
            <person name="Putnam N."/>
            <person name="Rash S."/>
            <person name="Saiga H."/>
            <person name="Satake M."/>
            <person name="Terry A."/>
            <person name="Yamada L."/>
            <person name="Wang H.G."/>
            <person name="Awazu S."/>
            <person name="Azumi K."/>
            <person name="Boore J."/>
            <person name="Branno M."/>
            <person name="Chin-Bow S."/>
            <person name="DeSantis R."/>
            <person name="Doyle S."/>
            <person name="Francino P."/>
            <person name="Keys D.N."/>
            <person name="Haga S."/>
            <person name="Hayashi H."/>
            <person name="Hino K."/>
            <person name="Imai K.S."/>
            <person name="Inaba K."/>
            <person name="Kano S."/>
            <person name="Kobayashi K."/>
            <person name="Kobayashi M."/>
            <person name="Lee B.I."/>
            <person name="Makabe K.W."/>
            <person name="Manohar C."/>
            <person name="Matassi G."/>
            <person name="Medina M."/>
            <person name="Mochizuki Y."/>
            <person name="Mount S."/>
            <person name="Morishita T."/>
            <person name="Miura S."/>
            <person name="Nakayama A."/>
            <person name="Nishizaka S."/>
            <person name="Nomoto H."/>
            <person name="Ohta F."/>
            <person name="Oishi K."/>
            <person name="Rigoutsos I."/>
            <person name="Sano M."/>
            <person name="Sasaki A."/>
            <person name="Sasakura Y."/>
            <person name="Shoguchi E."/>
            <person name="Shin-i T."/>
            <person name="Spagnuolo A."/>
            <person name="Stainier D."/>
            <person name="Suzuki M.M."/>
            <person name="Tassy O."/>
            <person name="Takatori N."/>
            <person name="Tokuoka M."/>
            <person name="Yagi K."/>
            <person name="Yoshizaki F."/>
            <person name="Wada S."/>
            <person name="Zhang C."/>
            <person name="Hyatt P.D."/>
            <person name="Larimer F."/>
            <person name="Detter C."/>
            <person name="Doggett N."/>
            <person name="Glavina T."/>
            <person name="Hawkins T."/>
            <person name="Richardson P."/>
            <person name="Lucas S."/>
            <person name="Kohara Y."/>
            <person name="Levine M."/>
            <person name="Satoh N."/>
            <person name="Rokhsar D.S."/>
        </authorList>
    </citation>
    <scope>NUCLEOTIDE SEQUENCE [LARGE SCALE GENOMIC DNA]</scope>
</reference>
<dbReference type="OMA" id="EVKVICV"/>
<dbReference type="SMART" id="SM00228">
    <property type="entry name" value="PDZ"/>
    <property type="match status" value="1"/>
</dbReference>
<dbReference type="Gene3D" id="2.30.42.10">
    <property type="match status" value="1"/>
</dbReference>
<dbReference type="InterPro" id="IPR036034">
    <property type="entry name" value="PDZ_sf"/>
</dbReference>
<dbReference type="InParanoid" id="F6XH93"/>
<evidence type="ECO:0000313" key="5">
    <source>
        <dbReference type="Proteomes" id="UP000008144"/>
    </source>
</evidence>
<dbReference type="EMBL" id="EAAA01002066">
    <property type="status" value="NOT_ANNOTATED_CDS"/>
    <property type="molecule type" value="Genomic_DNA"/>
</dbReference>
<dbReference type="PANTHER" id="PTHR12259">
    <property type="entry name" value="RGS-GAIP INTERACTING PROTEIN GIPC"/>
    <property type="match status" value="1"/>
</dbReference>
<feature type="domain" description="PDZ" evidence="3">
    <location>
        <begin position="115"/>
        <end position="195"/>
    </location>
</feature>
<evidence type="ECO:0000256" key="1">
    <source>
        <dbReference type="ARBA" id="ARBA00009011"/>
    </source>
</evidence>
<dbReference type="InterPro" id="IPR001478">
    <property type="entry name" value="PDZ"/>
</dbReference>
<dbReference type="STRING" id="7719.ENSCINP00000019616"/>
<reference evidence="4" key="2">
    <citation type="journal article" date="2008" name="Genome Biol.">
        <title>Improved genome assembly and evidence-based global gene model set for the chordate Ciona intestinalis: new insight into intron and operon populations.</title>
        <authorList>
            <person name="Satou Y."/>
            <person name="Mineta K."/>
            <person name="Ogasawara M."/>
            <person name="Sasakura Y."/>
            <person name="Shoguchi E."/>
            <person name="Ueno K."/>
            <person name="Yamada L."/>
            <person name="Matsumoto J."/>
            <person name="Wasserscheid J."/>
            <person name="Dewar K."/>
            <person name="Wiley G.B."/>
            <person name="Macmil S.L."/>
            <person name="Roe B.A."/>
            <person name="Zeller R.W."/>
            <person name="Hastings K.E."/>
            <person name="Lemaire P."/>
            <person name="Lindquist E."/>
            <person name="Endo T."/>
            <person name="Hotta K."/>
            <person name="Inaba K."/>
        </authorList>
    </citation>
    <scope>NUCLEOTIDE SEQUENCE [LARGE SCALE GENOMIC DNA]</scope>
    <source>
        <strain evidence="4">wild type</strain>
    </source>
</reference>
<feature type="region of interest" description="Disordered" evidence="2">
    <location>
        <begin position="209"/>
        <end position="243"/>
    </location>
</feature>
<dbReference type="CDD" id="cd06707">
    <property type="entry name" value="PDZ_GIPC"/>
    <property type="match status" value="1"/>
</dbReference>
<dbReference type="PROSITE" id="PS50106">
    <property type="entry name" value="PDZ"/>
    <property type="match status" value="1"/>
</dbReference>
<accession>A0A1W2W9B4</accession>
<dbReference type="Ensembl" id="ENSCINT00000019616.3">
    <property type="protein sequence ID" value="ENSCINP00000019616.3"/>
    <property type="gene ID" value="ENSCING00000009648.3"/>
</dbReference>
<name>F6XH93_CIOIN</name>
<dbReference type="RefSeq" id="XP_002123731.1">
    <property type="nucleotide sequence ID" value="XM_002123695.5"/>
</dbReference>
<gene>
    <name evidence="4" type="primary">LOC100186863</name>
</gene>
<dbReference type="PANTHER" id="PTHR12259:SF1">
    <property type="entry name" value="GH21964P"/>
    <property type="match status" value="1"/>
</dbReference>
<dbReference type="OrthoDB" id="6509831at2759"/>
<feature type="compositionally biased region" description="Polar residues" evidence="2">
    <location>
        <begin position="213"/>
        <end position="223"/>
    </location>
</feature>
<dbReference type="Pfam" id="PF00595">
    <property type="entry name" value="PDZ"/>
    <property type="match status" value="1"/>
</dbReference>
<dbReference type="GeneID" id="100186863"/>
<organism evidence="4 5">
    <name type="scientific">Ciona intestinalis</name>
    <name type="common">Transparent sea squirt</name>
    <name type="synonym">Ascidia intestinalis</name>
    <dbReference type="NCBI Taxonomy" id="7719"/>
    <lineage>
        <taxon>Eukaryota</taxon>
        <taxon>Metazoa</taxon>
        <taxon>Chordata</taxon>
        <taxon>Tunicata</taxon>
        <taxon>Ascidiacea</taxon>
        <taxon>Phlebobranchia</taxon>
        <taxon>Cionidae</taxon>
        <taxon>Ciona</taxon>
    </lineage>
</organism>
<sequence>MPFSSLFRKKKDKVVATKPQPPPAPAVTASLEDNAVKQKLVFNAQLAQGSPTASIEGFSNVKELYKKLSEAFNIPVSEIIFCTLNTHKCDMERLLGAQIGLDDFIFVHTKGEKKVLTLTKSEAALGLTITDNGAGYPFVKRIRAGSVVEKYETVCVGDHIESIDNVSTVGTRHFQVAKQLKDIPLNTTFLLTLVEPKKGFDMIAQRGAGKAAPSSNNLGTGKSTVRLRSKGPATLEEAPSEDDGKAVARIEDLLESFMGIRDADLSSTIWECGKSKNNPDEFVSSLNDQLGEFGFPQEFIFDVWGVVLDMRSKNTF</sequence>
<dbReference type="FunCoup" id="F6XH93">
    <property type="interactions" value="50"/>
</dbReference>
<dbReference type="CDD" id="cd21180">
    <property type="entry name" value="GH2_GIPC"/>
    <property type="match status" value="1"/>
</dbReference>
<comment type="similarity">
    <text evidence="1">Belongs to the GIPC family.</text>
</comment>
<dbReference type="AlphaFoldDB" id="F6XH93"/>
<protein>
    <submittedName>
        <fullName evidence="4">PDZ domain-containing protein GIPC1</fullName>
    </submittedName>
</protein>
<dbReference type="GeneTree" id="ENSGT00390000003420"/>
<accession>F6XH93</accession>
<dbReference type="InterPro" id="IPR055349">
    <property type="entry name" value="GH2_GIPC"/>
</dbReference>
<feature type="region of interest" description="Disordered" evidence="2">
    <location>
        <begin position="1"/>
        <end position="25"/>
    </location>
</feature>
<evidence type="ECO:0000313" key="4">
    <source>
        <dbReference type="Ensembl" id="ENSCINP00000019616.3"/>
    </source>
</evidence>
<dbReference type="Proteomes" id="UP000008144">
    <property type="component" value="Chromosome 5"/>
</dbReference>
<dbReference type="KEGG" id="cin:100186863"/>
<dbReference type="Pfam" id="PF25082">
    <property type="entry name" value="GIPC1_GH2"/>
    <property type="match status" value="1"/>
</dbReference>
<dbReference type="SUPFAM" id="SSF50156">
    <property type="entry name" value="PDZ domain-like"/>
    <property type="match status" value="1"/>
</dbReference>
<reference evidence="4" key="3">
    <citation type="submission" date="2025-08" db="UniProtKB">
        <authorList>
            <consortium name="Ensembl"/>
        </authorList>
    </citation>
    <scope>IDENTIFICATION</scope>
</reference>